<feature type="region of interest" description="Disordered" evidence="1">
    <location>
        <begin position="448"/>
        <end position="478"/>
    </location>
</feature>
<feature type="compositionally biased region" description="Basic and acidic residues" evidence="1">
    <location>
        <begin position="231"/>
        <end position="252"/>
    </location>
</feature>
<organism evidence="2 3">
    <name type="scientific">Taxus chinensis</name>
    <name type="common">Chinese yew</name>
    <name type="synonym">Taxus wallichiana var. chinensis</name>
    <dbReference type="NCBI Taxonomy" id="29808"/>
    <lineage>
        <taxon>Eukaryota</taxon>
        <taxon>Viridiplantae</taxon>
        <taxon>Streptophyta</taxon>
        <taxon>Embryophyta</taxon>
        <taxon>Tracheophyta</taxon>
        <taxon>Spermatophyta</taxon>
        <taxon>Pinopsida</taxon>
        <taxon>Pinidae</taxon>
        <taxon>Conifers II</taxon>
        <taxon>Cupressales</taxon>
        <taxon>Taxaceae</taxon>
        <taxon>Taxus</taxon>
    </lineage>
</organism>
<comment type="caution">
    <text evidence="2">The sequence shown here is derived from an EMBL/GenBank/DDBJ whole genome shotgun (WGS) entry which is preliminary data.</text>
</comment>
<dbReference type="EMBL" id="JAHRHJ020000010">
    <property type="protein sequence ID" value="KAH9299425.1"/>
    <property type="molecule type" value="Genomic_DNA"/>
</dbReference>
<reference evidence="2 3" key="1">
    <citation type="journal article" date="2021" name="Nat. Plants">
        <title>The Taxus genome provides insights into paclitaxel biosynthesis.</title>
        <authorList>
            <person name="Xiong X."/>
            <person name="Gou J."/>
            <person name="Liao Q."/>
            <person name="Li Y."/>
            <person name="Zhou Q."/>
            <person name="Bi G."/>
            <person name="Li C."/>
            <person name="Du R."/>
            <person name="Wang X."/>
            <person name="Sun T."/>
            <person name="Guo L."/>
            <person name="Liang H."/>
            <person name="Lu P."/>
            <person name="Wu Y."/>
            <person name="Zhang Z."/>
            <person name="Ro D.K."/>
            <person name="Shang Y."/>
            <person name="Huang S."/>
            <person name="Yan J."/>
        </authorList>
    </citation>
    <scope>NUCLEOTIDE SEQUENCE [LARGE SCALE GENOMIC DNA]</scope>
    <source>
        <strain evidence="2">Ta-2019</strain>
    </source>
</reference>
<gene>
    <name evidence="2" type="ORF">KI387_031107</name>
</gene>
<sequence length="478" mass="53113">MTNANPSPMAQMIHDSGLAFAGGFPILVQCADIVLSCGAHFNPNSSELANMHGELIGKIDAVVIGTALRIPEMDNVIVISQNRAQALFYHDSEKYKARVAKSWLKNPKKGVSHLSKTLFHNIKITYHHRADTEDYWADCVDDFEARRRHSNRFSLQLIQELCLYQVPEGLQDDNSNLYSYEYENVFKHTPLEDLDWFKKEKDDFAEILAPVLVRTKIWFDRKVHELRRHSRESSSKDASTPRREASKPRSEAPVKTPPASSTQGHAVSTPSSSTQVYQKKVKEIKKDSVEKDPLRKHAELPSRPENIIVLSESEESEVPAPPSTLEVPMDKDNEVQSTEIPSTVDSSTPRALSAPLISQLEATTVQTLGAMSSLSLIPLAPPASSSSSFAWVQPLVDSRKRKSSSQISGPNFDVVASLLGTTPPTHAKKARITSRIVFDTQGQQFLEIANPKADKPEQDLQASDLELSRIPMGESTPE</sequence>
<evidence type="ECO:0000313" key="3">
    <source>
        <dbReference type="Proteomes" id="UP000824469"/>
    </source>
</evidence>
<evidence type="ECO:0000256" key="1">
    <source>
        <dbReference type="SAM" id="MobiDB-lite"/>
    </source>
</evidence>
<name>A0AA38FEV4_TAXCH</name>
<feature type="region of interest" description="Disordered" evidence="1">
    <location>
        <begin position="229"/>
        <end position="306"/>
    </location>
</feature>
<feature type="non-terminal residue" evidence="2">
    <location>
        <position position="478"/>
    </location>
</feature>
<evidence type="ECO:0000313" key="2">
    <source>
        <dbReference type="EMBL" id="KAH9299425.1"/>
    </source>
</evidence>
<feature type="compositionally biased region" description="Polar residues" evidence="1">
    <location>
        <begin position="258"/>
        <end position="277"/>
    </location>
</feature>
<feature type="compositionally biased region" description="Basic and acidic residues" evidence="1">
    <location>
        <begin position="280"/>
        <end position="302"/>
    </location>
</feature>
<keyword evidence="3" id="KW-1185">Reference proteome</keyword>
<protein>
    <submittedName>
        <fullName evidence="2">Uncharacterized protein</fullName>
    </submittedName>
</protein>
<proteinExistence type="predicted"/>
<dbReference type="AlphaFoldDB" id="A0AA38FEV4"/>
<accession>A0AA38FEV4</accession>
<dbReference type="Proteomes" id="UP000824469">
    <property type="component" value="Unassembled WGS sequence"/>
</dbReference>